<protein>
    <submittedName>
        <fullName evidence="9">Multiple sugar transport system permease protein</fullName>
    </submittedName>
</protein>
<keyword evidence="9" id="KW-0762">Sugar transport</keyword>
<dbReference type="InterPro" id="IPR035906">
    <property type="entry name" value="MetI-like_sf"/>
</dbReference>
<dbReference type="Gene3D" id="1.10.3720.10">
    <property type="entry name" value="MetI-like"/>
    <property type="match status" value="1"/>
</dbReference>
<feature type="transmembrane region" description="Helical" evidence="7">
    <location>
        <begin position="23"/>
        <end position="44"/>
    </location>
</feature>
<dbReference type="PANTHER" id="PTHR43744">
    <property type="entry name" value="ABC TRANSPORTER PERMEASE PROTEIN MG189-RELATED-RELATED"/>
    <property type="match status" value="1"/>
</dbReference>
<feature type="transmembrane region" description="Helical" evidence="7">
    <location>
        <begin position="197"/>
        <end position="222"/>
    </location>
</feature>
<evidence type="ECO:0000256" key="7">
    <source>
        <dbReference type="RuleBase" id="RU363032"/>
    </source>
</evidence>
<dbReference type="RefSeq" id="WP_307200929.1">
    <property type="nucleotide sequence ID" value="NZ_JAUSST010000004.1"/>
</dbReference>
<keyword evidence="3" id="KW-1003">Cell membrane</keyword>
<feature type="transmembrane region" description="Helical" evidence="7">
    <location>
        <begin position="122"/>
        <end position="144"/>
    </location>
</feature>
<organism evidence="9 10">
    <name type="scientific">Paenibacillus harenae</name>
    <dbReference type="NCBI Taxonomy" id="306543"/>
    <lineage>
        <taxon>Bacteria</taxon>
        <taxon>Bacillati</taxon>
        <taxon>Bacillota</taxon>
        <taxon>Bacilli</taxon>
        <taxon>Bacillales</taxon>
        <taxon>Paenibacillaceae</taxon>
        <taxon>Paenibacillus</taxon>
    </lineage>
</organism>
<dbReference type="PROSITE" id="PS50928">
    <property type="entry name" value="ABC_TM1"/>
    <property type="match status" value="1"/>
</dbReference>
<comment type="similarity">
    <text evidence="7">Belongs to the binding-protein-dependent transport system permease family.</text>
</comment>
<evidence type="ECO:0000256" key="6">
    <source>
        <dbReference type="ARBA" id="ARBA00023136"/>
    </source>
</evidence>
<keyword evidence="10" id="KW-1185">Reference proteome</keyword>
<keyword evidence="2 7" id="KW-0813">Transport</keyword>
<dbReference type="InterPro" id="IPR000515">
    <property type="entry name" value="MetI-like"/>
</dbReference>
<dbReference type="CDD" id="cd06261">
    <property type="entry name" value="TM_PBP2"/>
    <property type="match status" value="1"/>
</dbReference>
<keyword evidence="4 7" id="KW-0812">Transmembrane</keyword>
<dbReference type="Proteomes" id="UP001229346">
    <property type="component" value="Unassembled WGS sequence"/>
</dbReference>
<evidence type="ECO:0000256" key="1">
    <source>
        <dbReference type="ARBA" id="ARBA00004651"/>
    </source>
</evidence>
<evidence type="ECO:0000259" key="8">
    <source>
        <dbReference type="PROSITE" id="PS50928"/>
    </source>
</evidence>
<sequence length="292" mass="33336">MKAKSFERGILSNYDYKKSTNKVGLAFVIVVILIMVGSMVYPILSTLFNGLKANTEVNSFPPRFLPSEWHFDNYDTGWNYIDLTQFLGNTLAIFLGNMIVTVVVLGLAAFSLSKLNVPFRKGIYFFFMITLFIPPSTYIIPNFLNLRDLGLLNSYWAFWLPAGASAFFLLLLKNFFDDIHHEMFEAARIDGASEWGSFIRIALPLSIPIFSTLAIFVFSSAWNEWFWPSLVMQSDDTYPLATAIYKYVIQARRLDLNIRFAILTMVMLPPIVVFLLFQKYIMRGLQLGGVKG</sequence>
<evidence type="ECO:0000256" key="2">
    <source>
        <dbReference type="ARBA" id="ARBA00022448"/>
    </source>
</evidence>
<dbReference type="SUPFAM" id="SSF161098">
    <property type="entry name" value="MetI-like"/>
    <property type="match status" value="1"/>
</dbReference>
<evidence type="ECO:0000256" key="5">
    <source>
        <dbReference type="ARBA" id="ARBA00022989"/>
    </source>
</evidence>
<keyword evidence="6 7" id="KW-0472">Membrane</keyword>
<accession>A0ABT9TVS3</accession>
<proteinExistence type="inferred from homology"/>
<evidence type="ECO:0000313" key="10">
    <source>
        <dbReference type="Proteomes" id="UP001229346"/>
    </source>
</evidence>
<gene>
    <name evidence="9" type="ORF">J2T15_000608</name>
</gene>
<feature type="transmembrane region" description="Helical" evidence="7">
    <location>
        <begin position="156"/>
        <end position="176"/>
    </location>
</feature>
<comment type="caution">
    <text evidence="9">The sequence shown here is derived from an EMBL/GenBank/DDBJ whole genome shotgun (WGS) entry which is preliminary data.</text>
</comment>
<reference evidence="9 10" key="1">
    <citation type="submission" date="2023-07" db="EMBL/GenBank/DDBJ databases">
        <title>Sorghum-associated microbial communities from plants grown in Nebraska, USA.</title>
        <authorList>
            <person name="Schachtman D."/>
        </authorList>
    </citation>
    <scope>NUCLEOTIDE SEQUENCE [LARGE SCALE GENOMIC DNA]</scope>
    <source>
        <strain evidence="9 10">CC482</strain>
    </source>
</reference>
<dbReference type="PANTHER" id="PTHR43744:SF6">
    <property type="entry name" value="ABC TRANSPORTER PERMEASE PROTEIN YESQ-RELATED"/>
    <property type="match status" value="1"/>
</dbReference>
<feature type="domain" description="ABC transmembrane type-1" evidence="8">
    <location>
        <begin position="87"/>
        <end position="277"/>
    </location>
</feature>
<dbReference type="Pfam" id="PF00528">
    <property type="entry name" value="BPD_transp_1"/>
    <property type="match status" value="1"/>
</dbReference>
<evidence type="ECO:0000313" key="9">
    <source>
        <dbReference type="EMBL" id="MDQ0111192.1"/>
    </source>
</evidence>
<keyword evidence="5 7" id="KW-1133">Transmembrane helix</keyword>
<evidence type="ECO:0000256" key="4">
    <source>
        <dbReference type="ARBA" id="ARBA00022692"/>
    </source>
</evidence>
<name>A0ABT9TVS3_PAEHA</name>
<dbReference type="EMBL" id="JAUSSU010000001">
    <property type="protein sequence ID" value="MDQ0111192.1"/>
    <property type="molecule type" value="Genomic_DNA"/>
</dbReference>
<comment type="subcellular location">
    <subcellularLocation>
        <location evidence="1 7">Cell membrane</location>
        <topology evidence="1 7">Multi-pass membrane protein</topology>
    </subcellularLocation>
</comment>
<evidence type="ECO:0000256" key="3">
    <source>
        <dbReference type="ARBA" id="ARBA00022475"/>
    </source>
</evidence>
<feature type="transmembrane region" description="Helical" evidence="7">
    <location>
        <begin position="86"/>
        <end position="110"/>
    </location>
</feature>
<feature type="transmembrane region" description="Helical" evidence="7">
    <location>
        <begin position="258"/>
        <end position="277"/>
    </location>
</feature>